<protein>
    <submittedName>
        <fullName evidence="3">Tripartite tricarboxylate transporter substrate binding protein</fullName>
    </submittedName>
</protein>
<dbReference type="RefSeq" id="WP_127785871.1">
    <property type="nucleotide sequence ID" value="NZ_SACL01000001.1"/>
</dbReference>
<gene>
    <name evidence="3" type="ORF">EOD42_03320</name>
</gene>
<dbReference type="Gene3D" id="3.40.190.150">
    <property type="entry name" value="Bordetella uptake gene, domain 1"/>
    <property type="match status" value="1"/>
</dbReference>
<organism evidence="3 4">
    <name type="scientific">Rhodovarius crocodyli</name>
    <dbReference type="NCBI Taxonomy" id="1979269"/>
    <lineage>
        <taxon>Bacteria</taxon>
        <taxon>Pseudomonadati</taxon>
        <taxon>Pseudomonadota</taxon>
        <taxon>Alphaproteobacteria</taxon>
        <taxon>Acetobacterales</taxon>
        <taxon>Roseomonadaceae</taxon>
        <taxon>Rhodovarius</taxon>
    </lineage>
</organism>
<comment type="caution">
    <text evidence="3">The sequence shown here is derived from an EMBL/GenBank/DDBJ whole genome shotgun (WGS) entry which is preliminary data.</text>
</comment>
<proteinExistence type="inferred from homology"/>
<dbReference type="EMBL" id="SACL01000001">
    <property type="protein sequence ID" value="RVT99148.1"/>
    <property type="molecule type" value="Genomic_DNA"/>
</dbReference>
<dbReference type="PANTHER" id="PTHR42928">
    <property type="entry name" value="TRICARBOXYLATE-BINDING PROTEIN"/>
    <property type="match status" value="1"/>
</dbReference>
<dbReference type="OrthoDB" id="8264321at2"/>
<evidence type="ECO:0000256" key="1">
    <source>
        <dbReference type="ARBA" id="ARBA00006987"/>
    </source>
</evidence>
<dbReference type="InterPro" id="IPR042100">
    <property type="entry name" value="Bug_dom1"/>
</dbReference>
<sequence>MQRRSLLAGLCAGAATAANAQNADTDWPQAPVRLVVPFAAGGPTDIPARLLADEMSRLLPQRVVVENRTGSGVLIGTDMVAKAPKDGQTLLYTTVGHAVLRAMFDRLPFDPVADFSPVALVGQVPLVALVNKDFPVRDFREFIALVRANPGRYDYASSGNGGAVHLGTELFLHQAGGLRMNHIAFRGSAPAMPEILSGRIPLILDVAATALPYAARGEVRALAISTPQRSPLAPDIPTFQESGVAGYEAYTWHMVMAPAGTPARTILAANAAVNRAVANPAVTNRMTELAIQVVRGSTPESSSDFLAREIAKWEPIVRAAGIRAG</sequence>
<name>A0A437MNC6_9PROT</name>
<dbReference type="Pfam" id="PF03401">
    <property type="entry name" value="TctC"/>
    <property type="match status" value="1"/>
</dbReference>
<dbReference type="InterPro" id="IPR005064">
    <property type="entry name" value="BUG"/>
</dbReference>
<dbReference type="PANTHER" id="PTHR42928:SF5">
    <property type="entry name" value="BLR1237 PROTEIN"/>
    <property type="match status" value="1"/>
</dbReference>
<comment type="similarity">
    <text evidence="1">Belongs to the UPF0065 (bug) family.</text>
</comment>
<reference evidence="3 4" key="1">
    <citation type="submission" date="2019-01" db="EMBL/GenBank/DDBJ databases">
        <authorList>
            <person name="Chen W.-M."/>
        </authorList>
    </citation>
    <scope>NUCLEOTIDE SEQUENCE [LARGE SCALE GENOMIC DNA]</scope>
    <source>
        <strain evidence="3 4">CCP-6</strain>
    </source>
</reference>
<keyword evidence="2" id="KW-0732">Signal</keyword>
<dbReference type="SUPFAM" id="SSF53850">
    <property type="entry name" value="Periplasmic binding protein-like II"/>
    <property type="match status" value="1"/>
</dbReference>
<dbReference type="AlphaFoldDB" id="A0A437MNC6"/>
<accession>A0A437MNC6</accession>
<feature type="signal peptide" evidence="2">
    <location>
        <begin position="1"/>
        <end position="20"/>
    </location>
</feature>
<dbReference type="Proteomes" id="UP000282957">
    <property type="component" value="Unassembled WGS sequence"/>
</dbReference>
<evidence type="ECO:0000256" key="2">
    <source>
        <dbReference type="SAM" id="SignalP"/>
    </source>
</evidence>
<dbReference type="Gene3D" id="3.40.190.10">
    <property type="entry name" value="Periplasmic binding protein-like II"/>
    <property type="match status" value="1"/>
</dbReference>
<keyword evidence="4" id="KW-1185">Reference proteome</keyword>
<evidence type="ECO:0000313" key="3">
    <source>
        <dbReference type="EMBL" id="RVT99148.1"/>
    </source>
</evidence>
<feature type="chain" id="PRO_5019570915" evidence="2">
    <location>
        <begin position="21"/>
        <end position="325"/>
    </location>
</feature>
<evidence type="ECO:0000313" key="4">
    <source>
        <dbReference type="Proteomes" id="UP000282957"/>
    </source>
</evidence>
<dbReference type="PIRSF" id="PIRSF017082">
    <property type="entry name" value="YflP"/>
    <property type="match status" value="1"/>
</dbReference>